<evidence type="ECO:0000313" key="13">
    <source>
        <dbReference type="Proteomes" id="UP000002038"/>
    </source>
</evidence>
<keyword evidence="13" id="KW-1185">Reference proteome</keyword>
<keyword evidence="4 10" id="KW-0633">Potassium transport</keyword>
<comment type="subcellular location">
    <subcellularLocation>
        <location evidence="1">Membrane</location>
        <topology evidence="1">Multi-pass membrane protein</topology>
    </subcellularLocation>
</comment>
<evidence type="ECO:0000256" key="5">
    <source>
        <dbReference type="ARBA" id="ARBA00022692"/>
    </source>
</evidence>
<dbReference type="EMBL" id="GG657448">
    <property type="protein sequence ID" value="OAT03682.1"/>
    <property type="molecule type" value="Genomic_DNA"/>
</dbReference>
<dbReference type="GeneID" id="8507696"/>
<feature type="transmembrane region" description="Helical" evidence="10">
    <location>
        <begin position="661"/>
        <end position="680"/>
    </location>
</feature>
<comment type="similarity">
    <text evidence="2 10">Belongs to the TrkH potassium transport family.</text>
</comment>
<dbReference type="NCBIfam" id="TIGR00934">
    <property type="entry name" value="2a38euk"/>
    <property type="match status" value="1"/>
</dbReference>
<dbReference type="Proteomes" id="UP000002038">
    <property type="component" value="Unassembled WGS sequence"/>
</dbReference>
<dbReference type="RefSeq" id="XP_031575767.1">
    <property type="nucleotide sequence ID" value="XM_031719857.1"/>
</dbReference>
<evidence type="ECO:0000256" key="1">
    <source>
        <dbReference type="ARBA" id="ARBA00004141"/>
    </source>
</evidence>
<dbReference type="PIRSF" id="PIRSF002450">
    <property type="entry name" value="K+_transpter_TRK"/>
    <property type="match status" value="1"/>
</dbReference>
<feature type="compositionally biased region" description="Polar residues" evidence="11">
    <location>
        <begin position="231"/>
        <end position="244"/>
    </location>
</feature>
<evidence type="ECO:0000256" key="11">
    <source>
        <dbReference type="SAM" id="MobiDB-lite"/>
    </source>
</evidence>
<feature type="transmembrane region" description="Helical" evidence="10">
    <location>
        <begin position="473"/>
        <end position="501"/>
    </location>
</feature>
<evidence type="ECO:0000256" key="9">
    <source>
        <dbReference type="ARBA" id="ARBA00023136"/>
    </source>
</evidence>
<reference evidence="12" key="1">
    <citation type="submission" date="2009-02" db="EMBL/GenBank/DDBJ databases">
        <title>The Genome Sequence of Blastomyces dermatitidis strain SLH14081.</title>
        <authorList>
            <consortium name="The Broad Institute Genome Sequencing Platform"/>
            <consortium name="Broad Institute Microbial Sequencing Center."/>
            <person name="Champion M."/>
            <person name="Cuomo C."/>
            <person name="Ma L.-J."/>
            <person name="Henn M.R."/>
            <person name="Klein B."/>
            <person name="Goldman B."/>
            <person name="Young S."/>
            <person name="Kodira C.D."/>
            <person name="Zeng Q."/>
            <person name="Koehrsen M."/>
            <person name="Alvarado L."/>
            <person name="Berlin A.M."/>
            <person name="Heiman D.I."/>
            <person name="Hepburn T.A."/>
            <person name="Saif S."/>
            <person name="Shea T.D."/>
            <person name="Shenoy N."/>
            <person name="Sykes S."/>
            <person name="Galagan J."/>
            <person name="Nusbaum C."/>
            <person name="Birren B."/>
        </authorList>
    </citation>
    <scope>NUCLEOTIDE SEQUENCE</scope>
    <source>
        <strain evidence="12">SLH14081</strain>
    </source>
</reference>
<reference evidence="13" key="2">
    <citation type="journal article" date="2015" name="PLoS Genet.">
        <title>The dynamic genome and transcriptome of the human fungal pathogen Blastomyces and close relative Emmonsia.</title>
        <authorList>
            <person name="Munoz J.F."/>
            <person name="Gauthier G.M."/>
            <person name="Desjardins C.A."/>
            <person name="Gallo J.E."/>
            <person name="Holder J."/>
            <person name="Sullivan T.D."/>
            <person name="Marty A.J."/>
            <person name="Carmen J.C."/>
            <person name="Chen Z."/>
            <person name="Ding L."/>
            <person name="Gujja S."/>
            <person name="Magrini V."/>
            <person name="Misas E."/>
            <person name="Mitreva M."/>
            <person name="Priest M."/>
            <person name="Saif S."/>
            <person name="Whiston E.A."/>
            <person name="Young S."/>
            <person name="Zeng Q."/>
            <person name="Goldman W.E."/>
            <person name="Mardis E.R."/>
            <person name="Taylor J.W."/>
            <person name="McEwen J.G."/>
            <person name="Clay O.K."/>
            <person name="Klein B.S."/>
            <person name="Cuomo C.A."/>
        </authorList>
    </citation>
    <scope>NUCLEOTIDE SEQUENCE [LARGE SCALE GENOMIC DNA]</scope>
    <source>
        <strain evidence="13">SLH14081</strain>
    </source>
</reference>
<keyword evidence="9 10" id="KW-0472">Membrane</keyword>
<dbReference type="AlphaFoldDB" id="A0A179U7H1"/>
<dbReference type="PANTHER" id="PTHR31064:SF5">
    <property type="entry name" value="POTASSIUM ION TRANSPORTER (EUROFUNG)"/>
    <property type="match status" value="1"/>
</dbReference>
<feature type="transmembrane region" description="Helical" evidence="10">
    <location>
        <begin position="687"/>
        <end position="705"/>
    </location>
</feature>
<feature type="transmembrane region" description="Helical" evidence="10">
    <location>
        <begin position="399"/>
        <end position="423"/>
    </location>
</feature>
<sequence>MRLPRLNFIRLHYAYILLLNVLAVIIIYPAKNLSGIDAFFTSCSAATTTGLNTVDVNTMHTFQQVVIYMVPMIGNLSVINLVVVLVRLYWFETRFKDIVRLSRQRSIDRPRSSRLHSSESRGRDSITLRDRIRDIRVLRPEPRIGSRSRTAASEAEGLRLRARILSNMPSNNSNSDKDKDNENENDNRNEAVPNVNENAKISTVENDGTTIFPSTPDLSASPDPQPLMLDQISSSPDKNNTERSAPSAHISFSAETNMEPRGRALRIPGPREFESGQTVREVDDDDLMKSITIEESLSAGPSGETERRRLPTMGRLLSHAASVERAASNAFILGNSSRKRSRSRSSNPLNRSSSKSERALLDMPYLSYQPTIGRNSKFLDLTDEQRDELGGIEYRSLKLLAKIVFCYYVFWHIFGVICLIGWIHNSDRKYSDYVRSVGQNPTWWAIFSSMTAYNNLGFTLTPDSMISFRNATFPIFIMTFLIYIGNTGYPCMLRLIIWIMFKISPRDSAIREPLNFLLDHPRRCYTLLFPSSPTWMLFFSLVFLNFIDVLLFLVLDLQNEEVLAVPSSWNRFLAALFQAASARTTGTSTFNVAKVHPAVQFMLMVMMYISVFPIAISVRKTNTYEENSLGLYDPQSDEIDESNSTASYVGAHMKKQLAFDLWYVFFGMFILMITEGSKLADKSDPEFAIFSVFFEAVSAYGNVGLSLSHPSISSGLTTKFSVLGKLVICALMLRGRHRGLPYELDRAIILPSERNLTDSSSTKDGGAITTALPSANTTIGPLSRVRTAEIV</sequence>
<dbReference type="EMBL" id="GG657448">
    <property type="protein sequence ID" value="OAT03683.1"/>
    <property type="molecule type" value="Genomic_DNA"/>
</dbReference>
<gene>
    <name evidence="12" type="ORF">BDBG_00375</name>
</gene>
<protein>
    <recommendedName>
        <fullName evidence="10">Potassium transport protein</fullName>
    </recommendedName>
</protein>
<organism evidence="12 13">
    <name type="scientific">Blastomyces gilchristii (strain SLH14081)</name>
    <name type="common">Blastomyces dermatitidis</name>
    <dbReference type="NCBI Taxonomy" id="559298"/>
    <lineage>
        <taxon>Eukaryota</taxon>
        <taxon>Fungi</taxon>
        <taxon>Dikarya</taxon>
        <taxon>Ascomycota</taxon>
        <taxon>Pezizomycotina</taxon>
        <taxon>Eurotiomycetes</taxon>
        <taxon>Eurotiomycetidae</taxon>
        <taxon>Onygenales</taxon>
        <taxon>Ajellomycetaceae</taxon>
        <taxon>Blastomyces</taxon>
    </lineage>
</organism>
<feature type="region of interest" description="Disordered" evidence="11">
    <location>
        <begin position="164"/>
        <end position="250"/>
    </location>
</feature>
<keyword evidence="5 10" id="KW-0812">Transmembrane</keyword>
<dbReference type="InterPro" id="IPR003445">
    <property type="entry name" value="Cat_transpt"/>
</dbReference>
<feature type="compositionally biased region" description="Polar residues" evidence="11">
    <location>
        <begin position="195"/>
        <end position="218"/>
    </location>
</feature>
<evidence type="ECO:0000256" key="6">
    <source>
        <dbReference type="ARBA" id="ARBA00022958"/>
    </source>
</evidence>
<name>A0A179U7H1_BLAGS</name>
<evidence type="ECO:0000256" key="3">
    <source>
        <dbReference type="ARBA" id="ARBA00022448"/>
    </source>
</evidence>
<keyword evidence="7 10" id="KW-1133">Transmembrane helix</keyword>
<dbReference type="OrthoDB" id="9999863at2759"/>
<evidence type="ECO:0000313" key="12">
    <source>
        <dbReference type="EMBL" id="OAT03683.1"/>
    </source>
</evidence>
<dbReference type="PANTHER" id="PTHR31064">
    <property type="entry name" value="POTASSIUM TRANSPORT PROTEIN DDB_G0292412-RELATED"/>
    <property type="match status" value="1"/>
</dbReference>
<dbReference type="RefSeq" id="XP_031575768.1">
    <property type="nucleotide sequence ID" value="XM_031719858.1"/>
</dbReference>
<keyword evidence="6 10" id="KW-0630">Potassium</keyword>
<feature type="transmembrane region" description="Helical" evidence="10">
    <location>
        <begin position="535"/>
        <end position="555"/>
    </location>
</feature>
<keyword evidence="8 10" id="KW-0406">Ion transport</keyword>
<feature type="transmembrane region" description="Helical" evidence="10">
    <location>
        <begin position="598"/>
        <end position="618"/>
    </location>
</feature>
<feature type="compositionally biased region" description="Basic and acidic residues" evidence="11">
    <location>
        <begin position="175"/>
        <end position="189"/>
    </location>
</feature>
<dbReference type="Pfam" id="PF02386">
    <property type="entry name" value="TrkH"/>
    <property type="match status" value="1"/>
</dbReference>
<dbReference type="GO" id="GO:0140107">
    <property type="term" value="F:high-affinity potassium ion transmembrane transporter activity"/>
    <property type="evidence" value="ECO:0007669"/>
    <property type="project" value="TreeGrafter"/>
</dbReference>
<evidence type="ECO:0000256" key="8">
    <source>
        <dbReference type="ARBA" id="ARBA00023065"/>
    </source>
</evidence>
<dbReference type="GO" id="GO:0005886">
    <property type="term" value="C:plasma membrane"/>
    <property type="evidence" value="ECO:0007669"/>
    <property type="project" value="InterPro"/>
</dbReference>
<proteinExistence type="inferred from homology"/>
<keyword evidence="3 10" id="KW-0813">Transport</keyword>
<dbReference type="InterPro" id="IPR051143">
    <property type="entry name" value="TrkH_K-transport"/>
</dbReference>
<evidence type="ECO:0000256" key="7">
    <source>
        <dbReference type="ARBA" id="ARBA00022989"/>
    </source>
</evidence>
<evidence type="ECO:0000256" key="4">
    <source>
        <dbReference type="ARBA" id="ARBA00022538"/>
    </source>
</evidence>
<evidence type="ECO:0000256" key="2">
    <source>
        <dbReference type="ARBA" id="ARBA00009137"/>
    </source>
</evidence>
<feature type="transmembrane region" description="Helical" evidence="10">
    <location>
        <begin position="12"/>
        <end position="30"/>
    </location>
</feature>
<dbReference type="VEuPathDB" id="FungiDB:BDBG_00375"/>
<dbReference type="GO" id="GO:0030007">
    <property type="term" value="P:intracellular potassium ion homeostasis"/>
    <property type="evidence" value="ECO:0007669"/>
    <property type="project" value="UniProtKB-UniRule"/>
</dbReference>
<dbReference type="InterPro" id="IPR004773">
    <property type="entry name" value="K/Na_transp_Trk1/HKT1"/>
</dbReference>
<dbReference type="STRING" id="559298.A0A179U7H1"/>
<evidence type="ECO:0000256" key="10">
    <source>
        <dbReference type="PIRNR" id="PIRNR002450"/>
    </source>
</evidence>
<feature type="compositionally biased region" description="Low complexity" evidence="11">
    <location>
        <begin position="344"/>
        <end position="353"/>
    </location>
</feature>
<feature type="region of interest" description="Disordered" evidence="11">
    <location>
        <begin position="336"/>
        <end position="356"/>
    </location>
</feature>
<feature type="transmembrane region" description="Helical" evidence="10">
    <location>
        <begin position="65"/>
        <end position="90"/>
    </location>
</feature>
<accession>A0A179U7H1</accession>
<dbReference type="InterPro" id="IPR015958">
    <property type="entry name" value="Trk1_fungi"/>
</dbReference>
<dbReference type="GO" id="GO:1990573">
    <property type="term" value="P:potassium ion import across plasma membrane"/>
    <property type="evidence" value="ECO:0007669"/>
    <property type="project" value="TreeGrafter"/>
</dbReference>